<comment type="caution">
    <text evidence="1">The sequence shown here is derived from an EMBL/GenBank/DDBJ whole genome shotgun (WGS) entry which is preliminary data.</text>
</comment>
<sequence length="1613" mass="181796">MSGPYSSSYTYKRPLVLNLDESKPREIQEVLLTTDGSMKYYAIAEKYRRNYLFSEVILQNFKFTFCEMGGEIDSYFDTITGVTYTSIDSWGKLDIQYLRNGTVHYEQYLKTPHSIGYVETLGTITPDGNKSYHIDSVMHNGVLLARLMLQNGSGVSLVEPGGLPSAVINFNQLTNSWVISYVVPLVVPKVELNYRLRIKLVYLNGAVTVDAVRNTLLVVTTVNGTELQDTTVHESVAAPVLWLETQRCTVIQSILVPKDEVKDRALLYSFVYVQDRAEIRCVVREAAKAAGEWRYNGKSSRADRDDDDAADDYVDVYRYPCANYAPVSLVVPERSSDVPQVHPKVAGRVRRVKQTTIFIVTMYRDTPHAVSDIHPSDLSWIHLPEMPKLPVKLDLNNTIPAEVSVTTASTTDTFFYVIDPKFKATHNISTLTVRDFKFEVDAEGREHDGTLDTITHVMHTVHDGMESLDVYYKQNSVAKVIFFVKEKGSEEFVETHGTHHVDRNRPPVLILATVGDTVIYRALMDNGEGESLIDPSGRCRVTVDVGRDTTEQRVWITLPIKLPDPGVKDELNIPVIYQNGRATLNLIPNVTKCRIVRRTVGGLAYTAPAVGPQYNKCLGMQLAALRWSQWWLLKAIVVPEVVHKARAKLYSFVYCPQHSTVFAIVQNARMYNNVWTADPEPVGAYRKPSVNVTHSLLRVPIQGSRLPQLYPPEAGWVRNLGQSRYYSVKFRGDSEAYGDDRRKDPILYIRVDGLPKKALELSPQEALPEGIEKFVLKEGSAWYYRLQWDYADTHYISRLLYKSIDFFVKEPEEGDAGANVILSVAVVSKNNEEHVDIHYRESGVNKYDKYVQHRGSMVFVKEKAAVRGTSAPPYGLDIITCGGSLVLKPQLQNSRGQSLVDANSYPGVISWLRGEHSETSLAVALPIKYPGTDAEDRLHMSFVFRRGKLQLHHFENADVLYKVLGTDKDGTPKFVPAVGREFMELSSIKTLAFDGDMHVVIRGTVVLNELVQNGAVAYFFLYDFASATLTCVSSYPLLEDGMYVFTGLFQDRYDLPAQNISQVHFDVPDNALQKYLVYPQEAATVIPLATEQWRALSLSRAKTCDEYKFHPDDTKFIGATGMPKIPIVLSLRDGHLKREAQAIALATPEGTYYRIDPTYAPTHLISTVDIEGLTGPVVKSPNLTLNDINEIVYVHVTRVGNWSRLAVYCSVNGEYYFREYVRENSQNNFRLTHGSLMPGVAPSYMIMTLSYRDRVALQVHLQSKSGQSLLDATETPTAVFYMEKGNQAGKAFVAFPIRYPKTKIKDRLQMTVSVTDDGMEYVPQWRGQSRNFVVTFGNEGNYTVSLPKSIEYKEYVKHDGRRREDSKEQHIIKTVMVPNGDNNSKTARVYTFLCDTRTHIITCNVAEARLEDGMWKINEHVDVEYMFPTTGVGAAAIDVVLRDGIPKPVVLPSAAARIKEPGEHLYIVVQKPPQARDGTDLHPMDVPNFASHMLPMIPVDLDLLHSIPLEVEVEMGESDNVTHYRVKQAFVKSHYIRRVTYGTFSSIIQSRREITSHRDGGSVFVIKECDEVNEFLYVGTEQGRKLMAKYQIENDHQTAKLTAVYHIGGRLSA</sequence>
<dbReference type="RefSeq" id="XP_067715959.1">
    <property type="nucleotide sequence ID" value="XM_067859858.1"/>
</dbReference>
<keyword evidence="2" id="KW-1185">Reference proteome</keyword>
<dbReference type="EMBL" id="BPLF01000002">
    <property type="protein sequence ID" value="GIX63890.1"/>
    <property type="molecule type" value="Genomic_DNA"/>
</dbReference>
<dbReference type="GeneID" id="94195371"/>
<gene>
    <name evidence="1" type="ORF">BcabD6B2_33250</name>
</gene>
<reference evidence="1 2" key="1">
    <citation type="submission" date="2021-06" db="EMBL/GenBank/DDBJ databases">
        <title>Genome sequence of Babesia caballi.</title>
        <authorList>
            <person name="Yamagishi J."/>
            <person name="Kidaka T."/>
            <person name="Ochi A."/>
        </authorList>
    </citation>
    <scope>NUCLEOTIDE SEQUENCE [LARGE SCALE GENOMIC DNA]</scope>
    <source>
        <strain evidence="1">USDA-D6B2</strain>
    </source>
</reference>
<organism evidence="1 2">
    <name type="scientific">Babesia caballi</name>
    <dbReference type="NCBI Taxonomy" id="5871"/>
    <lineage>
        <taxon>Eukaryota</taxon>
        <taxon>Sar</taxon>
        <taxon>Alveolata</taxon>
        <taxon>Apicomplexa</taxon>
        <taxon>Aconoidasida</taxon>
        <taxon>Piroplasmida</taxon>
        <taxon>Babesiidae</taxon>
        <taxon>Babesia</taxon>
    </lineage>
</organism>
<accession>A0AAV4LVX3</accession>
<proteinExistence type="predicted"/>
<evidence type="ECO:0000313" key="1">
    <source>
        <dbReference type="EMBL" id="GIX63890.1"/>
    </source>
</evidence>
<dbReference type="Proteomes" id="UP001497744">
    <property type="component" value="Unassembled WGS sequence"/>
</dbReference>
<evidence type="ECO:0000313" key="2">
    <source>
        <dbReference type="Proteomes" id="UP001497744"/>
    </source>
</evidence>
<protein>
    <submittedName>
        <fullName evidence="1">Membrane protein, putative</fullName>
    </submittedName>
</protein>
<name>A0AAV4LVX3_BABCB</name>